<proteinExistence type="predicted"/>
<protein>
    <submittedName>
        <fullName evidence="2">Uncharacterized protein</fullName>
    </submittedName>
</protein>
<feature type="region of interest" description="Disordered" evidence="1">
    <location>
        <begin position="1"/>
        <end position="27"/>
    </location>
</feature>
<dbReference type="Proteomes" id="UP000217103">
    <property type="component" value="Unassembled WGS sequence"/>
</dbReference>
<name>A0A1H1ASX6_9ACTN</name>
<dbReference type="RefSeq" id="WP_093257604.1">
    <property type="nucleotide sequence ID" value="NZ_FNKK01000002.1"/>
</dbReference>
<organism evidence="2 3">
    <name type="scientific">Thermostaphylospora chromogena</name>
    <dbReference type="NCBI Taxonomy" id="35622"/>
    <lineage>
        <taxon>Bacteria</taxon>
        <taxon>Bacillati</taxon>
        <taxon>Actinomycetota</taxon>
        <taxon>Actinomycetes</taxon>
        <taxon>Streptosporangiales</taxon>
        <taxon>Thermomonosporaceae</taxon>
        <taxon>Thermostaphylospora</taxon>
    </lineage>
</organism>
<keyword evidence="3" id="KW-1185">Reference proteome</keyword>
<dbReference type="AlphaFoldDB" id="A0A1H1ASX6"/>
<sequence length="131" mass="13912">MSPGPQGPELPADWPGLDGDTGGPHIDHTRVREILGTLRQELSTLRGQAPANMSATWSGPGTLPEVQGLSRVGTRETGSWGAAQYFGLNATQGSTSLSSTYQSLIERIDAMITAVEQAVTNYEEGQTRSRA</sequence>
<dbReference type="OrthoDB" id="3535027at2"/>
<dbReference type="EMBL" id="FNKK01000002">
    <property type="protein sequence ID" value="SDQ42848.1"/>
    <property type="molecule type" value="Genomic_DNA"/>
</dbReference>
<reference evidence="2 3" key="1">
    <citation type="submission" date="2016-10" db="EMBL/GenBank/DDBJ databases">
        <authorList>
            <person name="de Groot N.N."/>
        </authorList>
    </citation>
    <scope>NUCLEOTIDE SEQUENCE [LARGE SCALE GENOMIC DNA]</scope>
    <source>
        <strain evidence="2 3">DSM 43794</strain>
    </source>
</reference>
<accession>A0A1H1ASX6</accession>
<dbReference type="STRING" id="35622.SAMN04489764_0642"/>
<evidence type="ECO:0000313" key="2">
    <source>
        <dbReference type="EMBL" id="SDQ42848.1"/>
    </source>
</evidence>
<gene>
    <name evidence="2" type="ORF">SAMN04489764_0642</name>
</gene>
<evidence type="ECO:0000313" key="3">
    <source>
        <dbReference type="Proteomes" id="UP000217103"/>
    </source>
</evidence>
<evidence type="ECO:0000256" key="1">
    <source>
        <dbReference type="SAM" id="MobiDB-lite"/>
    </source>
</evidence>